<name>A0A1B1P3L5_STAPS</name>
<dbReference type="EMBL" id="CP066884">
    <property type="protein sequence ID" value="QQM97828.1"/>
    <property type="molecule type" value="Genomic_DNA"/>
</dbReference>
<dbReference type="GO" id="GO:0071281">
    <property type="term" value="P:cellular response to iron ion"/>
    <property type="evidence" value="ECO:0007669"/>
    <property type="project" value="TreeGrafter"/>
</dbReference>
<dbReference type="Pfam" id="PF01497">
    <property type="entry name" value="Peripla_BP_2"/>
    <property type="match status" value="1"/>
</dbReference>
<evidence type="ECO:0000313" key="5">
    <source>
        <dbReference type="EMBL" id="PWZ99112.1"/>
    </source>
</evidence>
<feature type="domain" description="Fe/B12 periplasmic-binding" evidence="4">
    <location>
        <begin position="40"/>
        <end position="293"/>
    </location>
</feature>
<evidence type="ECO:0000313" key="8">
    <source>
        <dbReference type="Proteomes" id="UP000595859"/>
    </source>
</evidence>
<dbReference type="InterPro" id="IPR002491">
    <property type="entry name" value="ABC_transptr_periplasmic_BD"/>
</dbReference>
<evidence type="ECO:0000313" key="6">
    <source>
        <dbReference type="EMBL" id="QQM97828.1"/>
    </source>
</evidence>
<organism evidence="5 7">
    <name type="scientific">Staphylococcus pseudintermedius</name>
    <dbReference type="NCBI Taxonomy" id="283734"/>
    <lineage>
        <taxon>Bacteria</taxon>
        <taxon>Bacillati</taxon>
        <taxon>Bacillota</taxon>
        <taxon>Bacilli</taxon>
        <taxon>Bacillales</taxon>
        <taxon>Staphylococcaceae</taxon>
        <taxon>Staphylococcus</taxon>
        <taxon>Staphylococcus intermedius group</taxon>
    </lineage>
</organism>
<dbReference type="PROSITE" id="PS51257">
    <property type="entry name" value="PROKAR_LIPOPROTEIN"/>
    <property type="match status" value="1"/>
</dbReference>
<evidence type="ECO:0000256" key="2">
    <source>
        <dbReference type="ARBA" id="ARBA00022729"/>
    </source>
</evidence>
<dbReference type="Gene3D" id="3.40.50.1980">
    <property type="entry name" value="Nitrogenase molybdenum iron protein domain"/>
    <property type="match status" value="2"/>
</dbReference>
<dbReference type="Proteomes" id="UP000595859">
    <property type="component" value="Chromosome"/>
</dbReference>
<feature type="chain" id="PRO_5015060701" evidence="3">
    <location>
        <begin position="24"/>
        <end position="293"/>
    </location>
</feature>
<comment type="similarity">
    <text evidence="1">Belongs to the bacterial solute-binding protein 8 family.</text>
</comment>
<dbReference type="AlphaFoldDB" id="A0A1B1P3L5"/>
<keyword evidence="2 3" id="KW-0732">Signal</keyword>
<dbReference type="PANTHER" id="PTHR30535">
    <property type="entry name" value="VITAMIN B12-BINDING PROTEIN"/>
    <property type="match status" value="1"/>
</dbReference>
<evidence type="ECO:0000256" key="3">
    <source>
        <dbReference type="SAM" id="SignalP"/>
    </source>
</evidence>
<protein>
    <submittedName>
        <fullName evidence="5">ABC transporter substrate-binding protein</fullName>
    </submittedName>
</protein>
<accession>A0A1B1P3L5</accession>
<dbReference type="SUPFAM" id="SSF53807">
    <property type="entry name" value="Helical backbone' metal receptor"/>
    <property type="match status" value="1"/>
</dbReference>
<evidence type="ECO:0000313" key="7">
    <source>
        <dbReference type="Proteomes" id="UP000246351"/>
    </source>
</evidence>
<reference evidence="6 8" key="2">
    <citation type="submission" date="2020-12" db="EMBL/GenBank/DDBJ databases">
        <title>Whole genome sequencing and de novo assembly of Staphylococcus pseudintermedius: a novel pangenome approach to unravel pathogenesis of canine pyoderma.</title>
        <authorList>
            <person name="Ferrer L."/>
            <person name="Perez D."/>
            <person name="Fonticoba R."/>
            <person name="Vines J."/>
            <person name="Fabregas N."/>
            <person name="Madronero S."/>
            <person name="Meroni G."/>
            <person name="Martino P."/>
            <person name="Martinez S."/>
            <person name="Cusco A."/>
            <person name="Migura L."/>
            <person name="Francino O."/>
        </authorList>
    </citation>
    <scope>NUCLEOTIDE SEQUENCE [LARGE SCALE GENOMIC DNA]</scope>
    <source>
        <strain evidence="6 8">HSP080</strain>
    </source>
</reference>
<dbReference type="PROSITE" id="PS50983">
    <property type="entry name" value="FE_B12_PBP"/>
    <property type="match status" value="1"/>
</dbReference>
<reference evidence="5 7" key="1">
    <citation type="journal article" date="2018" name="Vet. Microbiol.">
        <title>Clonal diversity and geographic distribution of methicillin-resistant Staphylococcus pseudintermedius from Australian animals: Discovery of novel sequence types.</title>
        <authorList>
            <person name="Worthing K.A."/>
            <person name="Abraham S."/>
            <person name="Coombs G.W."/>
            <person name="Pang S."/>
            <person name="Saputra S."/>
            <person name="Jordan D."/>
            <person name="Trott D.J."/>
            <person name="Norris J.M."/>
        </authorList>
    </citation>
    <scope>NUCLEOTIDE SEQUENCE [LARGE SCALE GENOMIC DNA]</scope>
    <source>
        <strain evidence="5 7">ST71 3</strain>
    </source>
</reference>
<evidence type="ECO:0000256" key="1">
    <source>
        <dbReference type="ARBA" id="ARBA00008814"/>
    </source>
</evidence>
<gene>
    <name evidence="5" type="ORF">DD924_04450</name>
    <name evidence="6" type="ORF">JGZ15_10255</name>
</gene>
<dbReference type="InterPro" id="IPR054828">
    <property type="entry name" value="Vit_B12_bind_prot"/>
</dbReference>
<dbReference type="STRING" id="937773.SPSINT_0308"/>
<dbReference type="Proteomes" id="UP000246351">
    <property type="component" value="Unassembled WGS sequence"/>
</dbReference>
<dbReference type="CDD" id="cd01143">
    <property type="entry name" value="YvrC"/>
    <property type="match status" value="1"/>
</dbReference>
<sequence length="293" mass="32825">MKLKGFALVIVMVVFMLAGCHFNANQSKETGKSSDKGPERIISLMPSNTEILYELGLGDKVVGVSTVDDYPKGVKEKQQFDAMQLNKEALIKAQPDLILAHESQKASQGKVLDSLEESGIRVAYVKDAHSINEMYETFNQIGKLTGTEQQAEQLVKETKHNIQQVIDTIPKHKKAPHVFIEIASQPEMYTAGKGTFMNDMLKQLHARNVFDDTEGWPKVSKEQIIKKNPDVMIATSGVSTKDYRNDVQQRGGFERVNAVKEDRVVALNDDMLSRPGPRLDDAMKMLRDAVYEK</sequence>
<dbReference type="FunFam" id="3.40.50.1980:FF:000035">
    <property type="entry name" value="Iron ABC transporter substrate-binding protein"/>
    <property type="match status" value="1"/>
</dbReference>
<dbReference type="PANTHER" id="PTHR30535:SF34">
    <property type="entry name" value="MOLYBDATE-BINDING PROTEIN MOLA"/>
    <property type="match status" value="1"/>
</dbReference>
<dbReference type="InterPro" id="IPR050902">
    <property type="entry name" value="ABC_Transporter_SBP"/>
</dbReference>
<proteinExistence type="inferred from homology"/>
<dbReference type="NCBIfam" id="NF038402">
    <property type="entry name" value="TroA_like"/>
    <property type="match status" value="1"/>
</dbReference>
<dbReference type="RefSeq" id="WP_014614663.1">
    <property type="nucleotide sequence ID" value="NZ_BAAFHP010000001.1"/>
</dbReference>
<feature type="signal peptide" evidence="3">
    <location>
        <begin position="1"/>
        <end position="23"/>
    </location>
</feature>
<evidence type="ECO:0000259" key="4">
    <source>
        <dbReference type="PROSITE" id="PS50983"/>
    </source>
</evidence>
<dbReference type="EMBL" id="QEIV01000362">
    <property type="protein sequence ID" value="PWZ99112.1"/>
    <property type="molecule type" value="Genomic_DNA"/>
</dbReference>
<dbReference type="eggNOG" id="COG0614">
    <property type="taxonomic scope" value="Bacteria"/>
</dbReference>